<feature type="transmembrane region" description="Helical" evidence="7">
    <location>
        <begin position="375"/>
        <end position="396"/>
    </location>
</feature>
<keyword evidence="4 5" id="KW-0720">Serine protease</keyword>
<dbReference type="Gene3D" id="3.40.50.200">
    <property type="entry name" value="Peptidase S8/S53 domain"/>
    <property type="match status" value="1"/>
</dbReference>
<name>A0A9W6VVJ1_9ACTN</name>
<feature type="chain" id="PRO_5040807106" description="Peptidase S8/S53 domain-containing protein" evidence="8">
    <location>
        <begin position="33"/>
        <end position="411"/>
    </location>
</feature>
<dbReference type="GO" id="GO:0004252">
    <property type="term" value="F:serine-type endopeptidase activity"/>
    <property type="evidence" value="ECO:0007669"/>
    <property type="project" value="UniProtKB-UniRule"/>
</dbReference>
<evidence type="ECO:0000256" key="2">
    <source>
        <dbReference type="ARBA" id="ARBA00022670"/>
    </source>
</evidence>
<dbReference type="InterPro" id="IPR050131">
    <property type="entry name" value="Peptidase_S8_subtilisin-like"/>
</dbReference>
<feature type="signal peptide" evidence="8">
    <location>
        <begin position="1"/>
        <end position="32"/>
    </location>
</feature>
<evidence type="ECO:0000256" key="7">
    <source>
        <dbReference type="SAM" id="Phobius"/>
    </source>
</evidence>
<organism evidence="10 11">
    <name type="scientific">Actinoallomurus iriomotensis</name>
    <dbReference type="NCBI Taxonomy" id="478107"/>
    <lineage>
        <taxon>Bacteria</taxon>
        <taxon>Bacillati</taxon>
        <taxon>Actinomycetota</taxon>
        <taxon>Actinomycetes</taxon>
        <taxon>Streptosporangiales</taxon>
        <taxon>Thermomonosporaceae</taxon>
        <taxon>Actinoallomurus</taxon>
    </lineage>
</organism>
<protein>
    <recommendedName>
        <fullName evidence="9">Peptidase S8/S53 domain-containing protein</fullName>
    </recommendedName>
</protein>
<sequence>MRRVPRRARTVASVAVAALTLAVSALPGAASATAYRRRPAAAPTPVGLPVMPSSLATGQPCTGPSPTEAHAQPWTVRALSLSRVRQLSQGAGITVAVVDTGVSPAVPALAGRVSAPGGAGKDCVGHGTFAAGLIAGRADDATGGGVAPQARILAVRGTGPRGEPDPTAVAAGIRSAADAGARVVYVGVALIVGRAELTAAVAYATRKDVLVVAPAALDVAPTTGGVPGAPPSTPPAQPYFPAFIPQVVSVEDYGDGGTRPKDAPTIFAADLAAPGDAVVSVGPKGTGHFIGSGSSLAAANVAGTAALIRAYQPKLTAAEVARRLVVSSYPAAVPILDPYAAVSAVSSTAAPAAAPRPDPAVRMPTSGAETTRGRALIVAAVGGGLVALVAAAAVVIPRGRARRWRPAGRDG</sequence>
<dbReference type="AlphaFoldDB" id="A0A9W6VVJ1"/>
<keyword evidence="8" id="KW-0732">Signal</keyword>
<proteinExistence type="inferred from homology"/>
<keyword evidence="2 5" id="KW-0645">Protease</keyword>
<evidence type="ECO:0000259" key="9">
    <source>
        <dbReference type="Pfam" id="PF00082"/>
    </source>
</evidence>
<dbReference type="PROSITE" id="PS51892">
    <property type="entry name" value="SUBTILASE"/>
    <property type="match status" value="1"/>
</dbReference>
<dbReference type="PANTHER" id="PTHR43806">
    <property type="entry name" value="PEPTIDASE S8"/>
    <property type="match status" value="1"/>
</dbReference>
<evidence type="ECO:0000313" key="11">
    <source>
        <dbReference type="Proteomes" id="UP001165074"/>
    </source>
</evidence>
<evidence type="ECO:0000256" key="4">
    <source>
        <dbReference type="ARBA" id="ARBA00022825"/>
    </source>
</evidence>
<feature type="compositionally biased region" description="Polar residues" evidence="6">
    <location>
        <begin position="54"/>
        <end position="65"/>
    </location>
</feature>
<accession>A0A9W6VVJ1</accession>
<evidence type="ECO:0000256" key="6">
    <source>
        <dbReference type="SAM" id="MobiDB-lite"/>
    </source>
</evidence>
<keyword evidence="7" id="KW-1133">Transmembrane helix</keyword>
<keyword evidence="3 5" id="KW-0378">Hydrolase</keyword>
<gene>
    <name evidence="10" type="ORF">Airi02_046970</name>
</gene>
<dbReference type="InterPro" id="IPR036852">
    <property type="entry name" value="Peptidase_S8/S53_dom_sf"/>
</dbReference>
<keyword evidence="7" id="KW-0812">Transmembrane</keyword>
<dbReference type="InterPro" id="IPR015500">
    <property type="entry name" value="Peptidase_S8_subtilisin-rel"/>
</dbReference>
<feature type="region of interest" description="Disordered" evidence="6">
    <location>
        <begin position="45"/>
        <end position="70"/>
    </location>
</feature>
<dbReference type="InterPro" id="IPR000209">
    <property type="entry name" value="Peptidase_S8/S53_dom"/>
</dbReference>
<comment type="similarity">
    <text evidence="1 5">Belongs to the peptidase S8 family.</text>
</comment>
<dbReference type="RefSeq" id="WP_285575218.1">
    <property type="nucleotide sequence ID" value="NZ_BSTK01000006.1"/>
</dbReference>
<dbReference type="SUPFAM" id="SSF52743">
    <property type="entry name" value="Subtilisin-like"/>
    <property type="match status" value="1"/>
</dbReference>
<feature type="domain" description="Peptidase S8/S53" evidence="9">
    <location>
        <begin position="90"/>
        <end position="328"/>
    </location>
</feature>
<feature type="active site" description="Charge relay system" evidence="5">
    <location>
        <position position="295"/>
    </location>
</feature>
<evidence type="ECO:0000256" key="1">
    <source>
        <dbReference type="ARBA" id="ARBA00011073"/>
    </source>
</evidence>
<comment type="caution">
    <text evidence="10">The sequence shown here is derived from an EMBL/GenBank/DDBJ whole genome shotgun (WGS) entry which is preliminary data.</text>
</comment>
<dbReference type="PRINTS" id="PR00723">
    <property type="entry name" value="SUBTILISIN"/>
</dbReference>
<dbReference type="Pfam" id="PF00082">
    <property type="entry name" value="Peptidase_S8"/>
    <property type="match status" value="1"/>
</dbReference>
<dbReference type="EMBL" id="BSTK01000006">
    <property type="protein sequence ID" value="GLY86768.1"/>
    <property type="molecule type" value="Genomic_DNA"/>
</dbReference>
<dbReference type="Proteomes" id="UP001165074">
    <property type="component" value="Unassembled WGS sequence"/>
</dbReference>
<feature type="active site" description="Charge relay system" evidence="5">
    <location>
        <position position="99"/>
    </location>
</feature>
<evidence type="ECO:0000256" key="3">
    <source>
        <dbReference type="ARBA" id="ARBA00022801"/>
    </source>
</evidence>
<dbReference type="PANTHER" id="PTHR43806:SF11">
    <property type="entry name" value="CEREVISIN-RELATED"/>
    <property type="match status" value="1"/>
</dbReference>
<reference evidence="10" key="1">
    <citation type="submission" date="2023-03" db="EMBL/GenBank/DDBJ databases">
        <title>Actinoallomurus iriomotensis NBRC 103684.</title>
        <authorList>
            <person name="Ichikawa N."/>
            <person name="Sato H."/>
            <person name="Tonouchi N."/>
        </authorList>
    </citation>
    <scope>NUCLEOTIDE SEQUENCE</scope>
    <source>
        <strain evidence="10">NBRC 103684</strain>
    </source>
</reference>
<keyword evidence="11" id="KW-1185">Reference proteome</keyword>
<evidence type="ECO:0000256" key="5">
    <source>
        <dbReference type="PROSITE-ProRule" id="PRU01240"/>
    </source>
</evidence>
<evidence type="ECO:0000256" key="8">
    <source>
        <dbReference type="SAM" id="SignalP"/>
    </source>
</evidence>
<keyword evidence="7" id="KW-0472">Membrane</keyword>
<feature type="active site" description="Charge relay system" evidence="5">
    <location>
        <position position="126"/>
    </location>
</feature>
<dbReference type="GO" id="GO:0006508">
    <property type="term" value="P:proteolysis"/>
    <property type="evidence" value="ECO:0007669"/>
    <property type="project" value="UniProtKB-KW"/>
</dbReference>
<evidence type="ECO:0000313" key="10">
    <source>
        <dbReference type="EMBL" id="GLY86768.1"/>
    </source>
</evidence>